<dbReference type="PROSITE" id="PS51736">
    <property type="entry name" value="RECOMBINASES_3"/>
    <property type="match status" value="1"/>
</dbReference>
<dbReference type="SUPFAM" id="SSF53041">
    <property type="entry name" value="Resolvase-like"/>
    <property type="match status" value="1"/>
</dbReference>
<gene>
    <name evidence="2" type="ORF">GCM10008018_58870</name>
</gene>
<sequence>MKPKLLTLRYVRASAKDQNTERQLVKTRELGIPDKYIFVDKASGKRILNVRSKGISRR</sequence>
<dbReference type="EMBL" id="BMHE01000047">
    <property type="protein sequence ID" value="GGA05095.1"/>
    <property type="molecule type" value="Genomic_DNA"/>
</dbReference>
<dbReference type="InterPro" id="IPR036162">
    <property type="entry name" value="Resolvase-like_N_sf"/>
</dbReference>
<evidence type="ECO:0000313" key="2">
    <source>
        <dbReference type="EMBL" id="GGA05095.1"/>
    </source>
</evidence>
<accession>A0ABQ1FAK1</accession>
<evidence type="ECO:0000259" key="1">
    <source>
        <dbReference type="PROSITE" id="PS51736"/>
    </source>
</evidence>
<reference evidence="3" key="1">
    <citation type="journal article" date="2019" name="Int. J. Syst. Evol. Microbiol.">
        <title>The Global Catalogue of Microorganisms (GCM) 10K type strain sequencing project: providing services to taxonomists for standard genome sequencing and annotation.</title>
        <authorList>
            <consortium name="The Broad Institute Genomics Platform"/>
            <consortium name="The Broad Institute Genome Sequencing Center for Infectious Disease"/>
            <person name="Wu L."/>
            <person name="Ma J."/>
        </authorList>
    </citation>
    <scope>NUCLEOTIDE SEQUENCE [LARGE SCALE GENOMIC DNA]</scope>
    <source>
        <strain evidence="3">CGMCC 1.15043</strain>
    </source>
</reference>
<protein>
    <recommendedName>
        <fullName evidence="1">Resolvase/invertase-type recombinase catalytic domain-containing protein</fullName>
    </recommendedName>
</protein>
<keyword evidence="3" id="KW-1185">Reference proteome</keyword>
<organism evidence="2 3">
    <name type="scientific">Paenibacillus marchantiophytorum</name>
    <dbReference type="NCBI Taxonomy" id="1619310"/>
    <lineage>
        <taxon>Bacteria</taxon>
        <taxon>Bacillati</taxon>
        <taxon>Bacillota</taxon>
        <taxon>Bacilli</taxon>
        <taxon>Bacillales</taxon>
        <taxon>Paenibacillaceae</taxon>
        <taxon>Paenibacillus</taxon>
    </lineage>
</organism>
<dbReference type="Gene3D" id="3.40.50.1390">
    <property type="entry name" value="Resolvase, N-terminal catalytic domain"/>
    <property type="match status" value="1"/>
</dbReference>
<feature type="domain" description="Resolvase/invertase-type recombinase catalytic" evidence="1">
    <location>
        <begin position="6"/>
        <end position="58"/>
    </location>
</feature>
<proteinExistence type="predicted"/>
<comment type="caution">
    <text evidence="2">The sequence shown here is derived from an EMBL/GenBank/DDBJ whole genome shotgun (WGS) entry which is preliminary data.</text>
</comment>
<evidence type="ECO:0000313" key="3">
    <source>
        <dbReference type="Proteomes" id="UP000615455"/>
    </source>
</evidence>
<dbReference type="Proteomes" id="UP000615455">
    <property type="component" value="Unassembled WGS sequence"/>
</dbReference>
<dbReference type="InterPro" id="IPR006119">
    <property type="entry name" value="Resolv_N"/>
</dbReference>
<name>A0ABQ1FAK1_9BACL</name>